<comment type="subcellular location">
    <subcellularLocation>
        <location evidence="1">Cell inner membrane</location>
        <topology evidence="1">Single-pass membrane protein</topology>
        <orientation evidence="1">Periplasmic side</orientation>
    </subcellularLocation>
</comment>
<dbReference type="NCBIfam" id="TIGR01352">
    <property type="entry name" value="tonB_Cterm"/>
    <property type="match status" value="1"/>
</dbReference>
<evidence type="ECO:0000256" key="1">
    <source>
        <dbReference type="ARBA" id="ARBA00004383"/>
    </source>
</evidence>
<keyword evidence="7" id="KW-0653">Protein transport</keyword>
<evidence type="ECO:0000256" key="6">
    <source>
        <dbReference type="ARBA" id="ARBA00022692"/>
    </source>
</evidence>
<dbReference type="GO" id="GO:0055085">
    <property type="term" value="P:transmembrane transport"/>
    <property type="evidence" value="ECO:0007669"/>
    <property type="project" value="InterPro"/>
</dbReference>
<evidence type="ECO:0000256" key="8">
    <source>
        <dbReference type="ARBA" id="ARBA00022989"/>
    </source>
</evidence>
<dbReference type="InterPro" id="IPR037682">
    <property type="entry name" value="TonB_C"/>
</dbReference>
<dbReference type="EMBL" id="CP012898">
    <property type="protein sequence ID" value="ALJ06144.1"/>
    <property type="molecule type" value="Genomic_DNA"/>
</dbReference>
<accession>A0A0P0CIV2</accession>
<keyword evidence="3" id="KW-0813">Transport</keyword>
<protein>
    <submittedName>
        <fullName evidence="12">Energy transducer TonB</fullName>
    </submittedName>
</protein>
<keyword evidence="6 10" id="KW-0812">Transmembrane</keyword>
<dbReference type="Gene3D" id="3.30.1150.10">
    <property type="match status" value="1"/>
</dbReference>
<keyword evidence="4" id="KW-1003">Cell membrane</keyword>
<dbReference type="PANTHER" id="PTHR33446:SF2">
    <property type="entry name" value="PROTEIN TONB"/>
    <property type="match status" value="1"/>
</dbReference>
<dbReference type="SUPFAM" id="SSF74653">
    <property type="entry name" value="TolA/TonB C-terminal domain"/>
    <property type="match status" value="1"/>
</dbReference>
<evidence type="ECO:0000256" key="4">
    <source>
        <dbReference type="ARBA" id="ARBA00022475"/>
    </source>
</evidence>
<dbReference type="KEGG" id="ahz:APS56_13845"/>
<evidence type="ECO:0000256" key="7">
    <source>
        <dbReference type="ARBA" id="ARBA00022927"/>
    </source>
</evidence>
<gene>
    <name evidence="12" type="ORF">APS56_13845</name>
</gene>
<organism evidence="12 13">
    <name type="scientific">Pseudalgibacter alginicilyticus</name>
    <dbReference type="NCBI Taxonomy" id="1736674"/>
    <lineage>
        <taxon>Bacteria</taxon>
        <taxon>Pseudomonadati</taxon>
        <taxon>Bacteroidota</taxon>
        <taxon>Flavobacteriia</taxon>
        <taxon>Flavobacteriales</taxon>
        <taxon>Flavobacteriaceae</taxon>
        <taxon>Pseudalgibacter</taxon>
    </lineage>
</organism>
<evidence type="ECO:0000256" key="2">
    <source>
        <dbReference type="ARBA" id="ARBA00006555"/>
    </source>
</evidence>
<evidence type="ECO:0000313" key="13">
    <source>
        <dbReference type="Proteomes" id="UP000057981"/>
    </source>
</evidence>
<dbReference type="GO" id="GO:0098797">
    <property type="term" value="C:plasma membrane protein complex"/>
    <property type="evidence" value="ECO:0007669"/>
    <property type="project" value="TreeGrafter"/>
</dbReference>
<dbReference type="OrthoDB" id="1522859at2"/>
<dbReference type="AlphaFoldDB" id="A0A0P0CIV2"/>
<sequence length="242" mass="27216">MIQKKNPEIEISRSSGLYFAIGLNVMLFLSWQLLEFKTYDIEDVDIGVLSMDSEVEEDIPIININTPPPPPPPPPVATVENIKVVEDEVVVEETFIESTETDQDEKIKEPVVSVSDIYVEGVEEDVEVPFAVIEEVPIFPGCEKGTRAEIKACFQRKIQEHIVKHFVYPEPALNMEIEGRVSVIFVIDTNGQVTGLRSRGPDKILENEAERILGLLPQMKPGMQRGKPVKVAYSVPILFRMN</sequence>
<dbReference type="GO" id="GO:0015031">
    <property type="term" value="P:protein transport"/>
    <property type="evidence" value="ECO:0007669"/>
    <property type="project" value="UniProtKB-KW"/>
</dbReference>
<keyword evidence="8 10" id="KW-1133">Transmembrane helix</keyword>
<keyword evidence="5" id="KW-0997">Cell inner membrane</keyword>
<evidence type="ECO:0000256" key="10">
    <source>
        <dbReference type="SAM" id="Phobius"/>
    </source>
</evidence>
<feature type="transmembrane region" description="Helical" evidence="10">
    <location>
        <begin position="16"/>
        <end position="34"/>
    </location>
</feature>
<dbReference type="RefSeq" id="WP_054729490.1">
    <property type="nucleotide sequence ID" value="NZ_CP012898.1"/>
</dbReference>
<evidence type="ECO:0000313" key="12">
    <source>
        <dbReference type="EMBL" id="ALJ06144.1"/>
    </source>
</evidence>
<dbReference type="PROSITE" id="PS52015">
    <property type="entry name" value="TONB_CTD"/>
    <property type="match status" value="1"/>
</dbReference>
<name>A0A0P0CIV2_9FLAO</name>
<dbReference type="InterPro" id="IPR006260">
    <property type="entry name" value="TonB/TolA_C"/>
</dbReference>
<evidence type="ECO:0000256" key="3">
    <source>
        <dbReference type="ARBA" id="ARBA00022448"/>
    </source>
</evidence>
<evidence type="ECO:0000256" key="9">
    <source>
        <dbReference type="ARBA" id="ARBA00023136"/>
    </source>
</evidence>
<reference evidence="12 13" key="1">
    <citation type="submission" date="2015-10" db="EMBL/GenBank/DDBJ databases">
        <authorList>
            <person name="Gilbert D.G."/>
        </authorList>
    </citation>
    <scope>NUCLEOTIDE SEQUENCE [LARGE SCALE GENOMIC DNA]</scope>
    <source>
        <strain evidence="13">HZ-22</strain>
    </source>
</reference>
<dbReference type="Pfam" id="PF03544">
    <property type="entry name" value="TonB_C"/>
    <property type="match status" value="1"/>
</dbReference>
<comment type="similarity">
    <text evidence="2">Belongs to the TonB family.</text>
</comment>
<dbReference type="Proteomes" id="UP000057981">
    <property type="component" value="Chromosome"/>
</dbReference>
<dbReference type="PANTHER" id="PTHR33446">
    <property type="entry name" value="PROTEIN TONB-RELATED"/>
    <property type="match status" value="1"/>
</dbReference>
<keyword evidence="13" id="KW-1185">Reference proteome</keyword>
<keyword evidence="9 10" id="KW-0472">Membrane</keyword>
<proteinExistence type="inferred from homology"/>
<dbReference type="InterPro" id="IPR051045">
    <property type="entry name" value="TonB-dependent_transducer"/>
</dbReference>
<feature type="domain" description="TonB C-terminal" evidence="11">
    <location>
        <begin position="153"/>
        <end position="242"/>
    </location>
</feature>
<dbReference type="STRING" id="1736674.APS56_13845"/>
<evidence type="ECO:0000256" key="5">
    <source>
        <dbReference type="ARBA" id="ARBA00022519"/>
    </source>
</evidence>
<dbReference type="GO" id="GO:0031992">
    <property type="term" value="F:energy transducer activity"/>
    <property type="evidence" value="ECO:0007669"/>
    <property type="project" value="TreeGrafter"/>
</dbReference>
<evidence type="ECO:0000259" key="11">
    <source>
        <dbReference type="PROSITE" id="PS52015"/>
    </source>
</evidence>